<dbReference type="Pfam" id="PF00392">
    <property type="entry name" value="GntR"/>
    <property type="match status" value="1"/>
</dbReference>
<evidence type="ECO:0000313" key="6">
    <source>
        <dbReference type="Proteomes" id="UP001500974"/>
    </source>
</evidence>
<name>A0ABN3B0K7_9MICC</name>
<reference evidence="5 6" key="1">
    <citation type="journal article" date="2019" name="Int. J. Syst. Evol. Microbiol.">
        <title>The Global Catalogue of Microorganisms (GCM) 10K type strain sequencing project: providing services to taxonomists for standard genome sequencing and annotation.</title>
        <authorList>
            <consortium name="The Broad Institute Genomics Platform"/>
            <consortium name="The Broad Institute Genome Sequencing Center for Infectious Disease"/>
            <person name="Wu L."/>
            <person name="Ma J."/>
        </authorList>
    </citation>
    <scope>NUCLEOTIDE SEQUENCE [LARGE SCALE GENOMIC DNA]</scope>
    <source>
        <strain evidence="5 6">JCM 14917</strain>
    </source>
</reference>
<dbReference type="Gene3D" id="1.20.120.530">
    <property type="entry name" value="GntR ligand-binding domain-like"/>
    <property type="match status" value="1"/>
</dbReference>
<dbReference type="EMBL" id="BAAAON010000003">
    <property type="protein sequence ID" value="GAA2177051.1"/>
    <property type="molecule type" value="Genomic_DNA"/>
</dbReference>
<dbReference type="InterPro" id="IPR011711">
    <property type="entry name" value="GntR_C"/>
</dbReference>
<comment type="caution">
    <text evidence="5">The sequence shown here is derived from an EMBL/GenBank/DDBJ whole genome shotgun (WGS) entry which is preliminary data.</text>
</comment>
<dbReference type="SMART" id="SM00345">
    <property type="entry name" value="HTH_GNTR"/>
    <property type="match status" value="1"/>
</dbReference>
<dbReference type="InterPro" id="IPR000524">
    <property type="entry name" value="Tscrpt_reg_HTH_GntR"/>
</dbReference>
<accession>A0ABN3B0K7</accession>
<dbReference type="SUPFAM" id="SSF48008">
    <property type="entry name" value="GntR ligand-binding domain-like"/>
    <property type="match status" value="1"/>
</dbReference>
<dbReference type="RefSeq" id="WP_346028523.1">
    <property type="nucleotide sequence ID" value="NZ_BAAAON010000003.1"/>
</dbReference>
<evidence type="ECO:0000256" key="3">
    <source>
        <dbReference type="ARBA" id="ARBA00023163"/>
    </source>
</evidence>
<dbReference type="Proteomes" id="UP001500974">
    <property type="component" value="Unassembled WGS sequence"/>
</dbReference>
<keyword evidence="2" id="KW-0238">DNA-binding</keyword>
<protein>
    <submittedName>
        <fullName evidence="5">FCD domain-containing protein</fullName>
    </submittedName>
</protein>
<proteinExistence type="predicted"/>
<dbReference type="InterPro" id="IPR036390">
    <property type="entry name" value="WH_DNA-bd_sf"/>
</dbReference>
<dbReference type="Pfam" id="PF07729">
    <property type="entry name" value="FCD"/>
    <property type="match status" value="1"/>
</dbReference>
<organism evidence="5 6">
    <name type="scientific">Arthrobacter parietis</name>
    <dbReference type="NCBI Taxonomy" id="271434"/>
    <lineage>
        <taxon>Bacteria</taxon>
        <taxon>Bacillati</taxon>
        <taxon>Actinomycetota</taxon>
        <taxon>Actinomycetes</taxon>
        <taxon>Micrococcales</taxon>
        <taxon>Micrococcaceae</taxon>
        <taxon>Arthrobacter</taxon>
    </lineage>
</organism>
<gene>
    <name evidence="5" type="ORF">GCM10009784_26130</name>
</gene>
<dbReference type="Gene3D" id="1.10.10.10">
    <property type="entry name" value="Winged helix-like DNA-binding domain superfamily/Winged helix DNA-binding domain"/>
    <property type="match status" value="1"/>
</dbReference>
<evidence type="ECO:0000256" key="1">
    <source>
        <dbReference type="ARBA" id="ARBA00023015"/>
    </source>
</evidence>
<evidence type="ECO:0000259" key="4">
    <source>
        <dbReference type="PROSITE" id="PS50949"/>
    </source>
</evidence>
<sequence length="247" mass="27047">MPPAETESPDVAVFSGLHASVIDQMGLAIGAGEWQSGSIMRIEELEERYGVSRSVIREVLRVLASMGMVQSRRRVGVQVLPATEWNLYDPQVIRWRLASPGRVAQLRSLTELRTAVEPQAARLAAMRAPLADASELMGLAGKLWAAGQDGDTELFLKLDIQFHHLVLSSSGNEMFGKLNSLVAEVLTGRTHYGMMPDHPHEEALQMHVDVASAIQRGNAVDAHAAMLAIMERAMTEMSTLWDEAAHT</sequence>
<keyword evidence="1" id="KW-0805">Transcription regulation</keyword>
<dbReference type="PANTHER" id="PTHR43537:SF44">
    <property type="entry name" value="GNTR FAMILY REGULATORY PROTEIN"/>
    <property type="match status" value="1"/>
</dbReference>
<keyword evidence="6" id="KW-1185">Reference proteome</keyword>
<dbReference type="PROSITE" id="PS50949">
    <property type="entry name" value="HTH_GNTR"/>
    <property type="match status" value="1"/>
</dbReference>
<dbReference type="InterPro" id="IPR008920">
    <property type="entry name" value="TF_FadR/GntR_C"/>
</dbReference>
<dbReference type="PANTHER" id="PTHR43537">
    <property type="entry name" value="TRANSCRIPTIONAL REGULATOR, GNTR FAMILY"/>
    <property type="match status" value="1"/>
</dbReference>
<keyword evidence="3" id="KW-0804">Transcription</keyword>
<dbReference type="CDD" id="cd07377">
    <property type="entry name" value="WHTH_GntR"/>
    <property type="match status" value="1"/>
</dbReference>
<evidence type="ECO:0000256" key="2">
    <source>
        <dbReference type="ARBA" id="ARBA00023125"/>
    </source>
</evidence>
<dbReference type="InterPro" id="IPR036388">
    <property type="entry name" value="WH-like_DNA-bd_sf"/>
</dbReference>
<feature type="domain" description="HTH gntR-type" evidence="4">
    <location>
        <begin position="15"/>
        <end position="82"/>
    </location>
</feature>
<evidence type="ECO:0000313" key="5">
    <source>
        <dbReference type="EMBL" id="GAA2177051.1"/>
    </source>
</evidence>
<dbReference type="SMART" id="SM00895">
    <property type="entry name" value="FCD"/>
    <property type="match status" value="1"/>
</dbReference>
<dbReference type="SUPFAM" id="SSF46785">
    <property type="entry name" value="Winged helix' DNA-binding domain"/>
    <property type="match status" value="1"/>
</dbReference>